<dbReference type="KEGG" id="vg:26641100"/>
<keyword evidence="2" id="KW-1185">Reference proteome</keyword>
<protein>
    <submittedName>
        <fullName evidence="1">Uncharacterized protein</fullName>
    </submittedName>
</protein>
<dbReference type="RefSeq" id="YP_009214779.1">
    <property type="nucleotide sequence ID" value="NC_028966.1"/>
</dbReference>
<dbReference type="GeneID" id="26641100"/>
<organism evidence="1 2">
    <name type="scientific">Tsukamurella phage TIN3</name>
    <dbReference type="NCBI Taxonomy" id="1636546"/>
    <lineage>
        <taxon>Viruses</taxon>
        <taxon>Duplodnaviria</taxon>
        <taxon>Heunggongvirae</taxon>
        <taxon>Uroviricota</taxon>
        <taxon>Caudoviricetes</taxon>
        <taxon>Tinduovirus</taxon>
        <taxon>Tinduovirus TIN3</taxon>
    </lineage>
</organism>
<gene>
    <name evidence="1" type="ORF">TIN3_13</name>
</gene>
<name>A0A0K0N541_9CAUD</name>
<evidence type="ECO:0000313" key="1">
    <source>
        <dbReference type="EMBL" id="AKJ71810.1"/>
    </source>
</evidence>
<dbReference type="OrthoDB" id="12832at10239"/>
<evidence type="ECO:0000313" key="2">
    <source>
        <dbReference type="Proteomes" id="UP000203663"/>
    </source>
</evidence>
<dbReference type="Proteomes" id="UP000203663">
    <property type="component" value="Segment"/>
</dbReference>
<accession>A0A0K0N541</accession>
<proteinExistence type="predicted"/>
<dbReference type="EMBL" id="KR011063">
    <property type="protein sequence ID" value="AKJ71810.1"/>
    <property type="molecule type" value="Genomic_DNA"/>
</dbReference>
<sequence length="161" mass="18304">MIDNPGDIFFPYNAIAVLESASRIYIDEGLNMERRRLIVTDPNDTIGIVPVSWNPVSGEIGRVESSTQLYTLYIQTLIVDPDEARGLQTHSYLAKRMREMLVRNQSLHVALMSLKTVDQHGVREASLKATVGEQVFHNQETDGNWRYLSTLELRLETQISN</sequence>
<reference evidence="1 2" key="1">
    <citation type="journal article" date="2015" name="Appl. Environ. Microbiol.">
        <title>Three of a Kind: Genetically Similar Tsukamurella Phages TIN2, TIN3, and TIN4.</title>
        <authorList>
            <person name="Dyson Z.A."/>
            <person name="Tucci J."/>
            <person name="Seviour R.J."/>
            <person name="Petrovski S."/>
        </authorList>
    </citation>
    <scope>NUCLEOTIDE SEQUENCE [LARGE SCALE GENOMIC DNA]</scope>
</reference>